<keyword evidence="2" id="KW-1185">Reference proteome</keyword>
<dbReference type="EMBL" id="JBFOLJ010000010">
    <property type="protein sequence ID" value="KAL2501155.1"/>
    <property type="molecule type" value="Genomic_DNA"/>
</dbReference>
<organism evidence="1 2">
    <name type="scientific">Forsythia ovata</name>
    <dbReference type="NCBI Taxonomy" id="205694"/>
    <lineage>
        <taxon>Eukaryota</taxon>
        <taxon>Viridiplantae</taxon>
        <taxon>Streptophyta</taxon>
        <taxon>Embryophyta</taxon>
        <taxon>Tracheophyta</taxon>
        <taxon>Spermatophyta</taxon>
        <taxon>Magnoliopsida</taxon>
        <taxon>eudicotyledons</taxon>
        <taxon>Gunneridae</taxon>
        <taxon>Pentapetalae</taxon>
        <taxon>asterids</taxon>
        <taxon>lamiids</taxon>
        <taxon>Lamiales</taxon>
        <taxon>Oleaceae</taxon>
        <taxon>Forsythieae</taxon>
        <taxon>Forsythia</taxon>
    </lineage>
</organism>
<evidence type="ECO:0000313" key="1">
    <source>
        <dbReference type="EMBL" id="KAL2501155.1"/>
    </source>
</evidence>
<accession>A0ABD1SKA3</accession>
<dbReference type="PANTHER" id="PTHR48055:SF36">
    <property type="entry name" value="PROTEIN KINASE, PLANT-TYPE, PUTATIVE-RELATED"/>
    <property type="match status" value="1"/>
</dbReference>
<comment type="caution">
    <text evidence="1">The sequence shown here is derived from an EMBL/GenBank/DDBJ whole genome shotgun (WGS) entry which is preliminary data.</text>
</comment>
<dbReference type="InterPro" id="IPR051564">
    <property type="entry name" value="LRR_receptor-like_kinase"/>
</dbReference>
<sequence length="112" mass="12861">MEVFTRTKPISEIFSGELSLRSWINDSMSSAITRIVDSNLLALEEEDYTEKMKCLSSVIELALNCSMESANERVNKKDVVALKKIRFQLLINKSFKFNIIMQCVLSDLYDDL</sequence>
<dbReference type="Proteomes" id="UP001604277">
    <property type="component" value="Unassembled WGS sequence"/>
</dbReference>
<dbReference type="AlphaFoldDB" id="A0ABD1SKA3"/>
<reference evidence="2" key="1">
    <citation type="submission" date="2024-07" db="EMBL/GenBank/DDBJ databases">
        <title>Two chromosome-level genome assemblies of Korean endemic species Abeliophyllum distichum and Forsythia ovata (Oleaceae).</title>
        <authorList>
            <person name="Jang H."/>
        </authorList>
    </citation>
    <scope>NUCLEOTIDE SEQUENCE [LARGE SCALE GENOMIC DNA]</scope>
</reference>
<name>A0ABD1SKA3_9LAMI</name>
<proteinExistence type="predicted"/>
<gene>
    <name evidence="1" type="ORF">Fot_35003</name>
</gene>
<protein>
    <submittedName>
        <fullName evidence="1">LRR receptor-like serine/threonine-protein kinase</fullName>
    </submittedName>
</protein>
<dbReference type="PANTHER" id="PTHR48055">
    <property type="entry name" value="LEUCINE-RICH REPEAT RECEPTOR PROTEIN KINASE EMS1"/>
    <property type="match status" value="1"/>
</dbReference>
<evidence type="ECO:0000313" key="2">
    <source>
        <dbReference type="Proteomes" id="UP001604277"/>
    </source>
</evidence>
<dbReference type="Gene3D" id="1.10.510.10">
    <property type="entry name" value="Transferase(Phosphotransferase) domain 1"/>
    <property type="match status" value="1"/>
</dbReference>